<dbReference type="eggNOG" id="COG0546">
    <property type="taxonomic scope" value="Bacteria"/>
</dbReference>
<evidence type="ECO:0000313" key="1">
    <source>
        <dbReference type="EMBL" id="AFY96345.1"/>
    </source>
</evidence>
<accession>K9UNG6</accession>
<dbReference type="InterPro" id="IPR036412">
    <property type="entry name" value="HAD-like_sf"/>
</dbReference>
<evidence type="ECO:0000313" key="2">
    <source>
        <dbReference type="Proteomes" id="UP000010366"/>
    </source>
</evidence>
<sequence length="276" mass="31289">MNAARILALDFDGVLCDGMAEYWQTAWRTYTQVWQLDRLEPSPGVAEKFRELRPLIEVGWEMPVLIRALTLGISTERMQSSWQRIRDRILADSRLSGVKVSQQLDAVRDNWIQQDPASWLRLHQFYPGVIDLLQELPNRKIQPIIITTKESRFVTQLLQDNGVELASEFIWGKELKRSKTDSLKQLLDRGSKKAPAIWFVEDRLNTLAKVATQPELESVKLYLADWGYNTAAERQAALQQSRIQILSLADLPTLGGTLKKTAAASASKGDLSSVEI</sequence>
<dbReference type="RefSeq" id="WP_015162428.1">
    <property type="nucleotide sequence ID" value="NC_019697.1"/>
</dbReference>
<dbReference type="Pfam" id="PF00702">
    <property type="entry name" value="Hydrolase"/>
    <property type="match status" value="1"/>
</dbReference>
<organism evidence="1 2">
    <name type="scientific">Chamaesiphon minutus (strain ATCC 27169 / PCC 6605)</name>
    <dbReference type="NCBI Taxonomy" id="1173020"/>
    <lineage>
        <taxon>Bacteria</taxon>
        <taxon>Bacillati</taxon>
        <taxon>Cyanobacteriota</taxon>
        <taxon>Cyanophyceae</taxon>
        <taxon>Gomontiellales</taxon>
        <taxon>Chamaesiphonaceae</taxon>
        <taxon>Chamaesiphon</taxon>
    </lineage>
</organism>
<protein>
    <submittedName>
        <fullName evidence="1">Putative phosphatase</fullName>
    </submittedName>
</protein>
<dbReference type="InterPro" id="IPR050155">
    <property type="entry name" value="HAD-like_hydrolase_sf"/>
</dbReference>
<proteinExistence type="predicted"/>
<dbReference type="PANTHER" id="PTHR43434:SF21">
    <property type="entry name" value="SLL0295 PROTEIN"/>
    <property type="match status" value="1"/>
</dbReference>
<dbReference type="EMBL" id="CP003600">
    <property type="protein sequence ID" value="AFY96345.1"/>
    <property type="molecule type" value="Genomic_DNA"/>
</dbReference>
<dbReference type="GO" id="GO:0008967">
    <property type="term" value="F:phosphoglycolate phosphatase activity"/>
    <property type="evidence" value="ECO:0007669"/>
    <property type="project" value="TreeGrafter"/>
</dbReference>
<keyword evidence="2" id="KW-1185">Reference proteome</keyword>
<gene>
    <name evidence="1" type="ORF">Cha6605_5461</name>
</gene>
<dbReference type="GO" id="GO:0005829">
    <property type="term" value="C:cytosol"/>
    <property type="evidence" value="ECO:0007669"/>
    <property type="project" value="TreeGrafter"/>
</dbReference>
<dbReference type="InterPro" id="IPR023214">
    <property type="entry name" value="HAD_sf"/>
</dbReference>
<dbReference type="HOGENOM" id="CLU_072689_1_0_3"/>
<dbReference type="PANTHER" id="PTHR43434">
    <property type="entry name" value="PHOSPHOGLYCOLATE PHOSPHATASE"/>
    <property type="match status" value="1"/>
</dbReference>
<dbReference type="Gene3D" id="3.40.50.1000">
    <property type="entry name" value="HAD superfamily/HAD-like"/>
    <property type="match status" value="1"/>
</dbReference>
<dbReference type="STRING" id="1173020.Cha6605_5461"/>
<dbReference type="OrthoDB" id="368044at2"/>
<reference evidence="1 2" key="1">
    <citation type="submission" date="2012-05" db="EMBL/GenBank/DDBJ databases">
        <title>Finished chromosome of genome of Chamaesiphon sp. PCC 6605.</title>
        <authorList>
            <consortium name="US DOE Joint Genome Institute"/>
            <person name="Gugger M."/>
            <person name="Coursin T."/>
            <person name="Rippka R."/>
            <person name="Tandeau De Marsac N."/>
            <person name="Huntemann M."/>
            <person name="Wei C.-L."/>
            <person name="Han J."/>
            <person name="Detter J.C."/>
            <person name="Han C."/>
            <person name="Tapia R."/>
            <person name="Chen A."/>
            <person name="Kyrpides N."/>
            <person name="Mavromatis K."/>
            <person name="Markowitz V."/>
            <person name="Szeto E."/>
            <person name="Ivanova N."/>
            <person name="Pagani I."/>
            <person name="Pati A."/>
            <person name="Goodwin L."/>
            <person name="Nordberg H.P."/>
            <person name="Cantor M.N."/>
            <person name="Hua S.X."/>
            <person name="Woyke T."/>
            <person name="Kerfeld C.A."/>
        </authorList>
    </citation>
    <scope>NUCLEOTIDE SEQUENCE [LARGE SCALE GENOMIC DNA]</scope>
    <source>
        <strain evidence="2">ATCC 27169 / PCC 6605</strain>
    </source>
</reference>
<dbReference type="AlphaFoldDB" id="K9UNG6"/>
<dbReference type="SUPFAM" id="SSF56784">
    <property type="entry name" value="HAD-like"/>
    <property type="match status" value="1"/>
</dbReference>
<dbReference type="PATRIC" id="fig|1173020.3.peg.6271"/>
<dbReference type="GO" id="GO:0006281">
    <property type="term" value="P:DNA repair"/>
    <property type="evidence" value="ECO:0007669"/>
    <property type="project" value="TreeGrafter"/>
</dbReference>
<dbReference type="Proteomes" id="UP000010366">
    <property type="component" value="Chromosome"/>
</dbReference>
<dbReference type="KEGG" id="cmp:Cha6605_5461"/>
<name>K9UNG6_CHAP6</name>